<protein>
    <submittedName>
        <fullName evidence="3">Type 4a pilus biogenesis protein PilO</fullName>
    </submittedName>
</protein>
<dbReference type="Gene3D" id="3.30.70.60">
    <property type="match status" value="1"/>
</dbReference>
<evidence type="ECO:0000313" key="2">
    <source>
        <dbReference type="EMBL" id="NDR88547.1"/>
    </source>
</evidence>
<evidence type="ECO:0000313" key="3">
    <source>
        <dbReference type="EMBL" id="NDS68145.1"/>
    </source>
</evidence>
<organism evidence="3">
    <name type="scientific">Francisella tularensis subsp. holarctica</name>
    <dbReference type="NCBI Taxonomy" id="119857"/>
    <lineage>
        <taxon>Bacteria</taxon>
        <taxon>Pseudomonadati</taxon>
        <taxon>Pseudomonadota</taxon>
        <taxon>Gammaproteobacteria</taxon>
        <taxon>Thiotrichales</taxon>
        <taxon>Francisellaceae</taxon>
        <taxon>Francisella</taxon>
    </lineage>
</organism>
<comment type="caution">
    <text evidence="3">The sequence shown here is derived from an EMBL/GenBank/DDBJ whole genome shotgun (WGS) entry which is preliminary data.</text>
</comment>
<evidence type="ECO:0000256" key="1">
    <source>
        <dbReference type="SAM" id="Phobius"/>
    </source>
</evidence>
<dbReference type="EMBL" id="JAAGJP010000016">
    <property type="protein sequence ID" value="NDS68145.1"/>
    <property type="molecule type" value="Genomic_DNA"/>
</dbReference>
<dbReference type="KEGG" id="ftv:CH67_1130"/>
<dbReference type="GO" id="GO:0043683">
    <property type="term" value="P:type IV pilus assembly"/>
    <property type="evidence" value="ECO:0007669"/>
    <property type="project" value="InterPro"/>
</dbReference>
<dbReference type="AlphaFoldDB" id="A0A0B3VRT6"/>
<dbReference type="EMBL" id="JAAGKH010000011">
    <property type="protein sequence ID" value="NDR88547.1"/>
    <property type="molecule type" value="Genomic_DNA"/>
</dbReference>
<keyword evidence="1" id="KW-0812">Transmembrane</keyword>
<dbReference type="OMA" id="NQRESHI"/>
<reference evidence="3" key="2">
    <citation type="submission" date="2020-02" db="EMBL/GenBank/DDBJ databases">
        <title>Using affinity propagation clustering for identifying bacterial clades and subclades with whole-genome sequences of Francisella tularensis.</title>
        <authorList>
            <person name="Homeier-Bachmann T."/>
            <person name="Abdel-Glil M.Y."/>
            <person name="Hackbart A."/>
            <person name="Hotzel H."/>
            <person name="Tomaso H."/>
        </authorList>
    </citation>
    <scope>NUCLEOTIDE SEQUENCE</scope>
    <source>
        <strain evidence="3">15T0085</strain>
        <strain evidence="2">17T1429</strain>
    </source>
</reference>
<dbReference type="InterPro" id="IPR014717">
    <property type="entry name" value="Transl_elong_EF1B/ribsomal_bS6"/>
</dbReference>
<feature type="transmembrane region" description="Helical" evidence="1">
    <location>
        <begin position="26"/>
        <end position="49"/>
    </location>
</feature>
<accession>A0A0B3VRT6</accession>
<dbReference type="GO" id="GO:0043107">
    <property type="term" value="P:type IV pilus-dependent motility"/>
    <property type="evidence" value="ECO:0007669"/>
    <property type="project" value="InterPro"/>
</dbReference>
<sequence>MVDKIQSFLSSKHINKIINAPIKIRLPIMIAVFGLFIFVFYGLLVSPVLSKANQVQNHIQSMEAQIPRLVKKEKDLAALKEQVKMLEQHNTEERFSIPERHSIPIFLSALNEAISSSGITIIDLSPAGVEKNKYLDLYALDFKAKLSGNFSQLIKLFVALIDMKDIAVITNINIKKESDDKLVTELNLQTYSRQGVGV</sequence>
<reference evidence="3" key="1">
    <citation type="submission" date="2019-08" db="EMBL/GenBank/DDBJ databases">
        <authorList>
            <person name="Busch A."/>
        </authorList>
    </citation>
    <scope>NUCLEOTIDE SEQUENCE</scope>
    <source>
        <strain evidence="3">15T0085</strain>
        <strain evidence="2">17T1429</strain>
    </source>
</reference>
<proteinExistence type="predicted"/>
<dbReference type="RefSeq" id="WP_003015347.1">
    <property type="nucleotide sequence ID" value="NZ_AP023459.1"/>
</dbReference>
<keyword evidence="1" id="KW-1133">Transmembrane helix</keyword>
<keyword evidence="1" id="KW-0472">Membrane</keyword>
<dbReference type="KEGG" id="ftz:CH68_861"/>
<dbReference type="Pfam" id="PF04350">
    <property type="entry name" value="PilO"/>
    <property type="match status" value="1"/>
</dbReference>
<dbReference type="InterPro" id="IPR007445">
    <property type="entry name" value="PilO"/>
</dbReference>
<dbReference type="KEGG" id="ftc:DA46_2014"/>
<dbReference type="HOGENOM" id="CLU_1376399_0_0_6"/>
<gene>
    <name evidence="3" type="primary">pilO</name>
    <name evidence="3" type="ORF">FWI86_03430</name>
    <name evidence="2" type="ORF">FWJ04_02290</name>
</gene>
<name>A0A0B3VRT6_FRATU</name>